<keyword evidence="2" id="KW-0472">Membrane</keyword>
<feature type="region of interest" description="Disordered" evidence="1">
    <location>
        <begin position="313"/>
        <end position="333"/>
    </location>
</feature>
<gene>
    <name evidence="4" type="ORF">PsYK624_162210</name>
</gene>
<evidence type="ECO:0000256" key="2">
    <source>
        <dbReference type="SAM" id="Phobius"/>
    </source>
</evidence>
<feature type="transmembrane region" description="Helical" evidence="2">
    <location>
        <begin position="210"/>
        <end position="227"/>
    </location>
</feature>
<dbReference type="InterPro" id="IPR045340">
    <property type="entry name" value="DUF6533"/>
</dbReference>
<dbReference type="AlphaFoldDB" id="A0A9P3GV44"/>
<dbReference type="OrthoDB" id="3350812at2759"/>
<protein>
    <recommendedName>
        <fullName evidence="3">DUF6533 domain-containing protein</fullName>
    </recommendedName>
</protein>
<evidence type="ECO:0000313" key="4">
    <source>
        <dbReference type="EMBL" id="GJE99945.1"/>
    </source>
</evidence>
<organism evidence="4 5">
    <name type="scientific">Phanerochaete sordida</name>
    <dbReference type="NCBI Taxonomy" id="48140"/>
    <lineage>
        <taxon>Eukaryota</taxon>
        <taxon>Fungi</taxon>
        <taxon>Dikarya</taxon>
        <taxon>Basidiomycota</taxon>
        <taxon>Agaricomycotina</taxon>
        <taxon>Agaricomycetes</taxon>
        <taxon>Polyporales</taxon>
        <taxon>Phanerochaetaceae</taxon>
        <taxon>Phanerochaete</taxon>
    </lineage>
</organism>
<dbReference type="Proteomes" id="UP000703269">
    <property type="component" value="Unassembled WGS sequence"/>
</dbReference>
<feature type="domain" description="DUF6533" evidence="3">
    <location>
        <begin position="18"/>
        <end position="62"/>
    </location>
</feature>
<comment type="caution">
    <text evidence="4">The sequence shown here is derived from an EMBL/GenBank/DDBJ whole genome shotgun (WGS) entry which is preliminary data.</text>
</comment>
<keyword evidence="5" id="KW-1185">Reference proteome</keyword>
<dbReference type="EMBL" id="BPQB01000126">
    <property type="protein sequence ID" value="GJE99945.1"/>
    <property type="molecule type" value="Genomic_DNA"/>
</dbReference>
<feature type="transmembrane region" description="Helical" evidence="2">
    <location>
        <begin position="118"/>
        <end position="137"/>
    </location>
</feature>
<sequence length="333" mass="36894">MSAAQLVASLQRFQIDSYLDASAYALLVYDYLLTFEREVRLIWPAKWNITKILFVLTRYPVFADSAMVLYHNVGANLSVEMCRSMYNVTGWMFLWGIGIAELILIIRTWAIWGRDIRIGLGLSAGFIGLWSVNSYFLNKFLTSLKFEPAQAISPSLRGCLPVAGGNLLYIDFVLLMVFETIVLGLTVVKMVYSFRKSTSPVVVSLYRDGVLFYIYLFAISLVNVVVLKTTPREYANLLSSLQRSLHSMLSARLLMNLREAAVRSRVVADGAALNSTALAAASGLSSMRFSGQRAKPELTSAFFSIDDGAWVDGDSHESASSEDAPLELAPMSV</sequence>
<reference evidence="4 5" key="1">
    <citation type="submission" date="2021-08" db="EMBL/GenBank/DDBJ databases">
        <title>Draft Genome Sequence of Phanerochaete sordida strain YK-624.</title>
        <authorList>
            <person name="Mori T."/>
            <person name="Dohra H."/>
            <person name="Suzuki T."/>
            <person name="Kawagishi H."/>
            <person name="Hirai H."/>
        </authorList>
    </citation>
    <scope>NUCLEOTIDE SEQUENCE [LARGE SCALE GENOMIC DNA]</scope>
    <source>
        <strain evidence="4 5">YK-624</strain>
    </source>
</reference>
<proteinExistence type="predicted"/>
<name>A0A9P3GV44_9APHY</name>
<feature type="transmembrane region" description="Helical" evidence="2">
    <location>
        <begin position="91"/>
        <end position="112"/>
    </location>
</feature>
<feature type="transmembrane region" description="Helical" evidence="2">
    <location>
        <begin position="167"/>
        <end position="190"/>
    </location>
</feature>
<evidence type="ECO:0000259" key="3">
    <source>
        <dbReference type="Pfam" id="PF20151"/>
    </source>
</evidence>
<accession>A0A9P3GV44</accession>
<evidence type="ECO:0000313" key="5">
    <source>
        <dbReference type="Proteomes" id="UP000703269"/>
    </source>
</evidence>
<evidence type="ECO:0000256" key="1">
    <source>
        <dbReference type="SAM" id="MobiDB-lite"/>
    </source>
</evidence>
<keyword evidence="2" id="KW-1133">Transmembrane helix</keyword>
<keyword evidence="2" id="KW-0812">Transmembrane</keyword>
<dbReference type="Pfam" id="PF20151">
    <property type="entry name" value="DUF6533"/>
    <property type="match status" value="1"/>
</dbReference>